<evidence type="ECO:0000313" key="3">
    <source>
        <dbReference type="Proteomes" id="UP000184226"/>
    </source>
</evidence>
<dbReference type="STRING" id="658167.SAMN04488135_10666"/>
<keyword evidence="2" id="KW-0808">Transferase</keyword>
<dbReference type="SUPFAM" id="SSF53448">
    <property type="entry name" value="Nucleotide-diphospho-sugar transferases"/>
    <property type="match status" value="1"/>
</dbReference>
<feature type="domain" description="Glycosyltransferase 2-like" evidence="1">
    <location>
        <begin position="11"/>
        <end position="115"/>
    </location>
</feature>
<evidence type="ECO:0000313" key="2">
    <source>
        <dbReference type="EMBL" id="SHH93089.1"/>
    </source>
</evidence>
<dbReference type="CDD" id="cd00761">
    <property type="entry name" value="Glyco_tranf_GTA_type"/>
    <property type="match status" value="1"/>
</dbReference>
<dbReference type="GO" id="GO:0016740">
    <property type="term" value="F:transferase activity"/>
    <property type="evidence" value="ECO:0007669"/>
    <property type="project" value="UniProtKB-KW"/>
</dbReference>
<dbReference type="InterPro" id="IPR001173">
    <property type="entry name" value="Glyco_trans_2-like"/>
</dbReference>
<dbReference type="Gene3D" id="3.90.550.10">
    <property type="entry name" value="Spore Coat Polysaccharide Biosynthesis Protein SpsA, Chain A"/>
    <property type="match status" value="1"/>
</dbReference>
<name>A0A1M5WZQ5_9BURK</name>
<dbReference type="InterPro" id="IPR029044">
    <property type="entry name" value="Nucleotide-diphossugar_trans"/>
</dbReference>
<accession>A0A1M5WZQ5</accession>
<dbReference type="Pfam" id="PF00535">
    <property type="entry name" value="Glycos_transf_2"/>
    <property type="match status" value="1"/>
</dbReference>
<reference evidence="2 3" key="1">
    <citation type="submission" date="2016-11" db="EMBL/GenBank/DDBJ databases">
        <authorList>
            <person name="Jaros S."/>
            <person name="Januszkiewicz K."/>
            <person name="Wedrychowicz H."/>
        </authorList>
    </citation>
    <scope>NUCLEOTIDE SEQUENCE [LARGE SCALE GENOMIC DNA]</scope>
    <source>
        <strain evidence="2 3">CGMCC 1.10190</strain>
    </source>
</reference>
<protein>
    <submittedName>
        <fullName evidence="2">Glycosyltransferase involved in cell wall bisynthesis</fullName>
    </submittedName>
</protein>
<keyword evidence="3" id="KW-1185">Reference proteome</keyword>
<proteinExistence type="predicted"/>
<dbReference type="PANTHER" id="PTHR43685:SF2">
    <property type="entry name" value="GLYCOSYLTRANSFERASE 2-LIKE DOMAIN-CONTAINING PROTEIN"/>
    <property type="match status" value="1"/>
</dbReference>
<dbReference type="Proteomes" id="UP000184226">
    <property type="component" value="Unassembled WGS sequence"/>
</dbReference>
<evidence type="ECO:0000259" key="1">
    <source>
        <dbReference type="Pfam" id="PF00535"/>
    </source>
</evidence>
<gene>
    <name evidence="2" type="ORF">SAMN04488135_10666</name>
</gene>
<sequence length="310" mass="35601">MTMLTWRHLFTVVTPTYNRAHTLERVYLSLREQSFQDFEWVIVDDGSTDNTRAMVMGWQQEASFPIHYVWQKNQHKKTAFNRGVKKANGELVVALDSDDSLDTNALYAMAGAWAAIPPAERSRFVAITGLCARPDGHIVGDMFPCDIFDATALDMTFKYHIKGEKFGCLRTDVLLQFPFPEEIAGFVPESLVWRAIARAGYLTRFVNQVFRVYHDSTDSLSRQSRENQQHALGLWLLAQDTVVECLPWFRYQPQTFLMAAARYTRFSLHLRHINQPIPRGRTLRGIGPRALVGLMWPIGALLYMRDRARA</sequence>
<dbReference type="PANTHER" id="PTHR43685">
    <property type="entry name" value="GLYCOSYLTRANSFERASE"/>
    <property type="match status" value="1"/>
</dbReference>
<dbReference type="EMBL" id="FQXE01000006">
    <property type="protein sequence ID" value="SHH93089.1"/>
    <property type="molecule type" value="Genomic_DNA"/>
</dbReference>
<dbReference type="AlphaFoldDB" id="A0A1M5WZQ5"/>
<dbReference type="InterPro" id="IPR050834">
    <property type="entry name" value="Glycosyltransf_2"/>
</dbReference>
<organism evidence="2 3">
    <name type="scientific">Pollutimonas bauzanensis</name>
    <dbReference type="NCBI Taxonomy" id="658167"/>
    <lineage>
        <taxon>Bacteria</taxon>
        <taxon>Pseudomonadati</taxon>
        <taxon>Pseudomonadota</taxon>
        <taxon>Betaproteobacteria</taxon>
        <taxon>Burkholderiales</taxon>
        <taxon>Alcaligenaceae</taxon>
        <taxon>Pollutimonas</taxon>
    </lineage>
</organism>